<comment type="catalytic activity">
    <reaction evidence="1">
        <text>a 2'-deoxyribonucleoside 5'-phosphate + H2O = a 2'-deoxyribonucleoside + phosphate</text>
        <dbReference type="Rhea" id="RHEA:36167"/>
        <dbReference type="ChEBI" id="CHEBI:15377"/>
        <dbReference type="ChEBI" id="CHEBI:18274"/>
        <dbReference type="ChEBI" id="CHEBI:43474"/>
        <dbReference type="ChEBI" id="CHEBI:65317"/>
        <dbReference type="EC" id="3.1.3.89"/>
    </reaction>
</comment>
<evidence type="ECO:0000256" key="2">
    <source>
        <dbReference type="ARBA" id="ARBA00001936"/>
    </source>
</evidence>
<feature type="domain" description="HD/PDEase" evidence="8">
    <location>
        <begin position="34"/>
        <end position="156"/>
    </location>
</feature>
<evidence type="ECO:0000256" key="5">
    <source>
        <dbReference type="ARBA" id="ARBA00012964"/>
    </source>
</evidence>
<dbReference type="InterPro" id="IPR039356">
    <property type="entry name" value="YfbR/HDDC2"/>
</dbReference>
<dbReference type="STRING" id="1776334.APZ16_03225"/>
<reference evidence="9 10" key="1">
    <citation type="journal article" date="2016" name="Nat. Microbiol.">
        <title>Genomic inference of the metabolism of cosmopolitan subsurface Archaea, Hadesarchaea.</title>
        <authorList>
            <person name="Baker B.J."/>
            <person name="Saw J.H."/>
            <person name="Lind A.E."/>
            <person name="Lazar C.S."/>
            <person name="Hinrichs K.-U."/>
            <person name="Teske A.P."/>
            <person name="Ettema T.J."/>
        </authorList>
    </citation>
    <scope>NUCLEOTIDE SEQUENCE [LARGE SCALE GENOMIC DNA]</scope>
</reference>
<comment type="caution">
    <text evidence="9">The sequence shown here is derived from an EMBL/GenBank/DDBJ whole genome shotgun (WGS) entry which is preliminary data.</text>
</comment>
<dbReference type="PANTHER" id="PTHR11845">
    <property type="entry name" value="5'-DEOXYNUCLEOTIDASE HDDC2"/>
    <property type="match status" value="1"/>
</dbReference>
<evidence type="ECO:0000313" key="9">
    <source>
        <dbReference type="EMBL" id="KUO39666.1"/>
    </source>
</evidence>
<dbReference type="CDD" id="cd00077">
    <property type="entry name" value="HDc"/>
    <property type="match status" value="1"/>
</dbReference>
<evidence type="ECO:0000256" key="7">
    <source>
        <dbReference type="ARBA" id="ARBA00022801"/>
    </source>
</evidence>
<accession>A0A147JT35</accession>
<dbReference type="GO" id="GO:0005737">
    <property type="term" value="C:cytoplasm"/>
    <property type="evidence" value="ECO:0007669"/>
    <property type="project" value="TreeGrafter"/>
</dbReference>
<dbReference type="AlphaFoldDB" id="A0A147JT35"/>
<comment type="cofactor">
    <cofactor evidence="2">
        <name>Mn(2+)</name>
        <dbReference type="ChEBI" id="CHEBI:29035"/>
    </cofactor>
</comment>
<name>A0A147JT35_HADYE</name>
<dbReference type="Pfam" id="PF13023">
    <property type="entry name" value="HD_3"/>
    <property type="match status" value="1"/>
</dbReference>
<evidence type="ECO:0000256" key="3">
    <source>
        <dbReference type="ARBA" id="ARBA00001941"/>
    </source>
</evidence>
<dbReference type="Gene3D" id="1.10.3210.10">
    <property type="entry name" value="Hypothetical protein af1432"/>
    <property type="match status" value="1"/>
</dbReference>
<comment type="cofactor">
    <cofactor evidence="3">
        <name>Co(2+)</name>
        <dbReference type="ChEBI" id="CHEBI:48828"/>
    </cofactor>
</comment>
<gene>
    <name evidence="9" type="ORF">APZ16_03225</name>
</gene>
<organism evidence="9 10">
    <name type="scientific">Hadarchaeum yellowstonense</name>
    <dbReference type="NCBI Taxonomy" id="1776334"/>
    <lineage>
        <taxon>Archaea</taxon>
        <taxon>Methanobacteriati</taxon>
        <taxon>Candidatus Hadarchaeota</taxon>
        <taxon>Candidatus Hadarchaeia</taxon>
        <taxon>Candidatus Hadarchaeales</taxon>
        <taxon>Candidatus Hadarchaeaceae</taxon>
        <taxon>Candidatus Hadarchaeum</taxon>
    </lineage>
</organism>
<evidence type="ECO:0000256" key="6">
    <source>
        <dbReference type="ARBA" id="ARBA00022723"/>
    </source>
</evidence>
<dbReference type="SMART" id="SM00471">
    <property type="entry name" value="HDc"/>
    <property type="match status" value="1"/>
</dbReference>
<comment type="subunit">
    <text evidence="4">Homodimer.</text>
</comment>
<dbReference type="Proteomes" id="UP000074294">
    <property type="component" value="Unassembled WGS sequence"/>
</dbReference>
<evidence type="ECO:0000256" key="4">
    <source>
        <dbReference type="ARBA" id="ARBA00011738"/>
    </source>
</evidence>
<protein>
    <recommendedName>
        <fullName evidence="5">5'-deoxynucleotidase</fullName>
        <ecNumber evidence="5">3.1.3.89</ecNumber>
    </recommendedName>
</protein>
<evidence type="ECO:0000313" key="10">
    <source>
        <dbReference type="Proteomes" id="UP000074294"/>
    </source>
</evidence>
<keyword evidence="6" id="KW-0479">Metal-binding</keyword>
<evidence type="ECO:0000256" key="1">
    <source>
        <dbReference type="ARBA" id="ARBA00001638"/>
    </source>
</evidence>
<dbReference type="PANTHER" id="PTHR11845:SF13">
    <property type="entry name" value="5'-DEOXYNUCLEOTIDASE HDDC2"/>
    <property type="match status" value="1"/>
</dbReference>
<dbReference type="EC" id="3.1.3.89" evidence="5"/>
<dbReference type="GO" id="GO:0002953">
    <property type="term" value="F:5'-deoxynucleotidase activity"/>
    <property type="evidence" value="ECO:0007669"/>
    <property type="project" value="UniProtKB-EC"/>
</dbReference>
<dbReference type="GO" id="GO:0046872">
    <property type="term" value="F:metal ion binding"/>
    <property type="evidence" value="ECO:0007669"/>
    <property type="project" value="UniProtKB-KW"/>
</dbReference>
<dbReference type="SUPFAM" id="SSF109604">
    <property type="entry name" value="HD-domain/PDEase-like"/>
    <property type="match status" value="1"/>
</dbReference>
<proteinExistence type="predicted"/>
<evidence type="ECO:0000259" key="8">
    <source>
        <dbReference type="SMART" id="SM00471"/>
    </source>
</evidence>
<dbReference type="InterPro" id="IPR006674">
    <property type="entry name" value="HD_domain"/>
</dbReference>
<dbReference type="EMBL" id="LQMQ01000057">
    <property type="protein sequence ID" value="KUO39666.1"/>
    <property type="molecule type" value="Genomic_DNA"/>
</dbReference>
<dbReference type="InterPro" id="IPR003607">
    <property type="entry name" value="HD/PDEase_dom"/>
</dbReference>
<sequence length="201" mass="23100">MVVETKLSNLLLKLNRLKLMPRTGWLLCGVTPAAAEDVAQHSFEVAAITMFLIEGLSREGGKIDRERALSMAILHDWAEAEVADFPYTARKYLKPTGAKEQMEQAALVDLLRGLPEREKFLELWKEYREGKTTEAKLVHAADYLSIMVQGIRYREQGIRSREIKELWQAVKRDLKPYAKEFKNIDQLIKELNLAFFSPSTF</sequence>
<keyword evidence="7" id="KW-0378">Hydrolase</keyword>